<gene>
    <name evidence="6" type="ORF">SAMN05192589_11764</name>
</gene>
<evidence type="ECO:0000256" key="1">
    <source>
        <dbReference type="ARBA" id="ARBA00009437"/>
    </source>
</evidence>
<evidence type="ECO:0000256" key="4">
    <source>
        <dbReference type="ARBA" id="ARBA00023163"/>
    </source>
</evidence>
<evidence type="ECO:0000256" key="2">
    <source>
        <dbReference type="ARBA" id="ARBA00023015"/>
    </source>
</evidence>
<dbReference type="AlphaFoldDB" id="A0A1G7CXU2"/>
<dbReference type="Pfam" id="PF03466">
    <property type="entry name" value="LysR_substrate"/>
    <property type="match status" value="1"/>
</dbReference>
<dbReference type="FunFam" id="1.10.10.10:FF:000001">
    <property type="entry name" value="LysR family transcriptional regulator"/>
    <property type="match status" value="1"/>
</dbReference>
<organism evidence="6 7">
    <name type="scientific">Paracidovorax valerianellae</name>
    <dbReference type="NCBI Taxonomy" id="187868"/>
    <lineage>
        <taxon>Bacteria</taxon>
        <taxon>Pseudomonadati</taxon>
        <taxon>Pseudomonadota</taxon>
        <taxon>Betaproteobacteria</taxon>
        <taxon>Burkholderiales</taxon>
        <taxon>Comamonadaceae</taxon>
        <taxon>Paracidovorax</taxon>
    </lineage>
</organism>
<sequence>MDLIRPLNFYLFQMKFENISDLRVLVETARGGSLTAAARVLEITPAAASAMLKRLEAQVGTRLFERSTRAMRLTDQGQTLLDYATRALELLEEGASQAASEAGALRGTVRVAAPSDLSRSLLLGWFDGFLQQHPGVHIALSVSDRVHDVRRDAVDVALRYGALADSQLVARPLCITRRVPCAAPAYLARRGAPQHPADLARHDCLTLHIAGRREVRWHFERATDGEAVSVAVEGERSVDDGAIAHEWALAGGGIVYKSAIDVRANLRAGALVALMPDWLGQRYALHAVLPSNRFVPARVRALVDHLAQCCAALAAEESAQSGGAGWVALP</sequence>
<dbReference type="STRING" id="187868.SAMN05192589_11764"/>
<dbReference type="Proteomes" id="UP000198781">
    <property type="component" value="Unassembled WGS sequence"/>
</dbReference>
<dbReference type="InterPro" id="IPR000847">
    <property type="entry name" value="LysR_HTH_N"/>
</dbReference>
<dbReference type="SUPFAM" id="SSF53850">
    <property type="entry name" value="Periplasmic binding protein-like II"/>
    <property type="match status" value="1"/>
</dbReference>
<dbReference type="CDD" id="cd08422">
    <property type="entry name" value="PBP2_CrgA_like"/>
    <property type="match status" value="1"/>
</dbReference>
<dbReference type="GO" id="GO:0003700">
    <property type="term" value="F:DNA-binding transcription factor activity"/>
    <property type="evidence" value="ECO:0007669"/>
    <property type="project" value="InterPro"/>
</dbReference>
<dbReference type="GO" id="GO:0043565">
    <property type="term" value="F:sequence-specific DNA binding"/>
    <property type="evidence" value="ECO:0007669"/>
    <property type="project" value="TreeGrafter"/>
</dbReference>
<dbReference type="SUPFAM" id="SSF46785">
    <property type="entry name" value="Winged helix' DNA-binding domain"/>
    <property type="match status" value="1"/>
</dbReference>
<dbReference type="FunFam" id="3.40.190.290:FF:000001">
    <property type="entry name" value="Transcriptional regulator, LysR family"/>
    <property type="match status" value="1"/>
</dbReference>
<keyword evidence="3" id="KW-0238">DNA-binding</keyword>
<dbReference type="Pfam" id="PF00126">
    <property type="entry name" value="HTH_1"/>
    <property type="match status" value="1"/>
</dbReference>
<keyword evidence="2" id="KW-0805">Transcription regulation</keyword>
<dbReference type="Gene3D" id="1.10.10.10">
    <property type="entry name" value="Winged helix-like DNA-binding domain superfamily/Winged helix DNA-binding domain"/>
    <property type="match status" value="1"/>
</dbReference>
<accession>A0A1G7CXU2</accession>
<dbReference type="InterPro" id="IPR005119">
    <property type="entry name" value="LysR_subst-bd"/>
</dbReference>
<keyword evidence="7" id="KW-1185">Reference proteome</keyword>
<dbReference type="Gene3D" id="3.40.190.290">
    <property type="match status" value="1"/>
</dbReference>
<evidence type="ECO:0000259" key="5">
    <source>
        <dbReference type="PROSITE" id="PS50931"/>
    </source>
</evidence>
<protein>
    <submittedName>
        <fullName evidence="6">Transcriptional regulator, LysR family</fullName>
    </submittedName>
</protein>
<dbReference type="InterPro" id="IPR036390">
    <property type="entry name" value="WH_DNA-bd_sf"/>
</dbReference>
<comment type="similarity">
    <text evidence="1">Belongs to the LysR transcriptional regulatory family.</text>
</comment>
<evidence type="ECO:0000256" key="3">
    <source>
        <dbReference type="ARBA" id="ARBA00023125"/>
    </source>
</evidence>
<dbReference type="EMBL" id="FMZC01000017">
    <property type="protein sequence ID" value="SDE43600.1"/>
    <property type="molecule type" value="Genomic_DNA"/>
</dbReference>
<name>A0A1G7CXU2_9BURK</name>
<dbReference type="InterPro" id="IPR036388">
    <property type="entry name" value="WH-like_DNA-bd_sf"/>
</dbReference>
<evidence type="ECO:0000313" key="6">
    <source>
        <dbReference type="EMBL" id="SDE43600.1"/>
    </source>
</evidence>
<reference evidence="6 7" key="1">
    <citation type="submission" date="2016-10" db="EMBL/GenBank/DDBJ databases">
        <authorList>
            <person name="de Groot N.N."/>
        </authorList>
    </citation>
    <scope>NUCLEOTIDE SEQUENCE [LARGE SCALE GENOMIC DNA]</scope>
    <source>
        <strain evidence="6 7">DSM 16619</strain>
    </source>
</reference>
<keyword evidence="4" id="KW-0804">Transcription</keyword>
<evidence type="ECO:0000313" key="7">
    <source>
        <dbReference type="Proteomes" id="UP000198781"/>
    </source>
</evidence>
<dbReference type="PROSITE" id="PS50931">
    <property type="entry name" value="HTH_LYSR"/>
    <property type="match status" value="1"/>
</dbReference>
<dbReference type="PANTHER" id="PTHR30537">
    <property type="entry name" value="HTH-TYPE TRANSCRIPTIONAL REGULATOR"/>
    <property type="match status" value="1"/>
</dbReference>
<dbReference type="InterPro" id="IPR058163">
    <property type="entry name" value="LysR-type_TF_proteobact-type"/>
</dbReference>
<feature type="domain" description="HTH lysR-type" evidence="5">
    <location>
        <begin position="17"/>
        <end position="74"/>
    </location>
</feature>
<proteinExistence type="inferred from homology"/>
<dbReference type="PANTHER" id="PTHR30537:SF21">
    <property type="entry name" value="HTH-TYPE TRANSCRIPTIONAL REGULATOR SINR-RELATED"/>
    <property type="match status" value="1"/>
</dbReference>
<dbReference type="GO" id="GO:0006351">
    <property type="term" value="P:DNA-templated transcription"/>
    <property type="evidence" value="ECO:0007669"/>
    <property type="project" value="TreeGrafter"/>
</dbReference>